<comment type="catalytic activity">
    <reaction evidence="4">
        <text>ATP + H2O = ADP + phosphate + H(+)</text>
        <dbReference type="Rhea" id="RHEA:13065"/>
        <dbReference type="ChEBI" id="CHEBI:15377"/>
        <dbReference type="ChEBI" id="CHEBI:15378"/>
        <dbReference type="ChEBI" id="CHEBI:30616"/>
        <dbReference type="ChEBI" id="CHEBI:43474"/>
        <dbReference type="ChEBI" id="CHEBI:456216"/>
        <dbReference type="EC" id="3.6.4.6"/>
    </reaction>
</comment>
<dbReference type="PANTHER" id="PTHR23078:SF3">
    <property type="entry name" value="VESICLE-FUSING ATPASE"/>
    <property type="match status" value="1"/>
</dbReference>
<dbReference type="Pfam" id="PF00004">
    <property type="entry name" value="AAA"/>
    <property type="match status" value="1"/>
</dbReference>
<evidence type="ECO:0000256" key="4">
    <source>
        <dbReference type="RuleBase" id="RU367045"/>
    </source>
</evidence>
<keyword evidence="4" id="KW-0653">Protein transport</keyword>
<accession>A0ABP0FMU5</accession>
<dbReference type="Gene3D" id="3.40.50.300">
    <property type="entry name" value="P-loop containing nucleotide triphosphate hydrolases"/>
    <property type="match status" value="2"/>
</dbReference>
<dbReference type="EC" id="3.6.4.6" evidence="4"/>
<evidence type="ECO:0000313" key="7">
    <source>
        <dbReference type="EMBL" id="CAK8680969.1"/>
    </source>
</evidence>
<keyword evidence="4" id="KW-0460">Magnesium</keyword>
<keyword evidence="4" id="KW-0813">Transport</keyword>
<dbReference type="InterPro" id="IPR039812">
    <property type="entry name" value="Vesicle-fus_ATPase"/>
</dbReference>
<keyword evidence="2 4" id="KW-0547">Nucleotide-binding</keyword>
<feature type="domain" description="AAA ATPase AAA+ lid" evidence="6">
    <location>
        <begin position="119"/>
        <end position="160"/>
    </location>
</feature>
<gene>
    <name evidence="7" type="ORF">CVLEPA_LOCUS11194</name>
</gene>
<comment type="caution">
    <text evidence="7">The sequence shown here is derived from an EMBL/GenBank/DDBJ whole genome shotgun (WGS) entry which is preliminary data.</text>
</comment>
<keyword evidence="4" id="KW-0931">ER-Golgi transport</keyword>
<evidence type="ECO:0000259" key="5">
    <source>
        <dbReference type="Pfam" id="PF00004"/>
    </source>
</evidence>
<keyword evidence="3 4" id="KW-0067">ATP-binding</keyword>
<reference evidence="7 8" key="1">
    <citation type="submission" date="2024-02" db="EMBL/GenBank/DDBJ databases">
        <authorList>
            <person name="Daric V."/>
            <person name="Darras S."/>
        </authorList>
    </citation>
    <scope>NUCLEOTIDE SEQUENCE [LARGE SCALE GENOMIC DNA]</scope>
</reference>
<protein>
    <recommendedName>
        <fullName evidence="4">Vesicle-fusing ATPase</fullName>
        <ecNumber evidence="4">3.6.4.6</ecNumber>
    </recommendedName>
</protein>
<evidence type="ECO:0000256" key="2">
    <source>
        <dbReference type="ARBA" id="ARBA00022741"/>
    </source>
</evidence>
<evidence type="ECO:0000313" key="8">
    <source>
        <dbReference type="Proteomes" id="UP001642483"/>
    </source>
</evidence>
<evidence type="ECO:0000256" key="1">
    <source>
        <dbReference type="ARBA" id="ARBA00006914"/>
    </source>
</evidence>
<dbReference type="InterPro" id="IPR027417">
    <property type="entry name" value="P-loop_NTPase"/>
</dbReference>
<dbReference type="Proteomes" id="UP001642483">
    <property type="component" value="Unassembled WGS sequence"/>
</dbReference>
<evidence type="ECO:0000256" key="3">
    <source>
        <dbReference type="ARBA" id="ARBA00022840"/>
    </source>
</evidence>
<sequence>MLRAVHIVNGPEILNKHVGESEENIRKLFEPAELEQEKSGLHIIIFDEIDAICKQRGSVAALEGMTNRRDMIDEALLRPGRLEVNLEIGLPDEYGRLQILSIHTQKMKDSQTLSDEGVLGKIASLTENFTGAELAGLVRAALSRALVRRKGQLQSRSDVEADHKILVSHQDFTESLENDTKLAFGFQRENLKYFMSHGIIEWNYRITRILKKSAVICDQVRSSNRTPLVSVLITGGVGSGKTALATKIADDSGFPFMRVCTPDNLIGFSEAAKCQYLKKGHRLLVIATSSNDDLLSKMEIEKSFDSHIKIPLLNAEAINTVLETDRVFPKTSKNAKSSSVLNPRYASLQLRNKNRKSVTRASLHFWRRKQG</sequence>
<organism evidence="7 8">
    <name type="scientific">Clavelina lepadiformis</name>
    <name type="common">Light-bulb sea squirt</name>
    <name type="synonym">Ascidia lepadiformis</name>
    <dbReference type="NCBI Taxonomy" id="159417"/>
    <lineage>
        <taxon>Eukaryota</taxon>
        <taxon>Metazoa</taxon>
        <taxon>Chordata</taxon>
        <taxon>Tunicata</taxon>
        <taxon>Ascidiacea</taxon>
        <taxon>Aplousobranchia</taxon>
        <taxon>Clavelinidae</taxon>
        <taxon>Clavelina</taxon>
    </lineage>
</organism>
<dbReference type="InterPro" id="IPR041569">
    <property type="entry name" value="AAA_lid_3"/>
</dbReference>
<comment type="subcellular location">
    <subcellularLocation>
        <location evidence="4">Cytoplasm</location>
    </subcellularLocation>
</comment>
<keyword evidence="4" id="KW-0963">Cytoplasm</keyword>
<evidence type="ECO:0000259" key="6">
    <source>
        <dbReference type="Pfam" id="PF17862"/>
    </source>
</evidence>
<dbReference type="PANTHER" id="PTHR23078">
    <property type="entry name" value="VESICULAR-FUSION PROTEIN NSF"/>
    <property type="match status" value="1"/>
</dbReference>
<comment type="similarity">
    <text evidence="1 4">Belongs to the AAA ATPase family.</text>
</comment>
<dbReference type="SUPFAM" id="SSF52540">
    <property type="entry name" value="P-loop containing nucleoside triphosphate hydrolases"/>
    <property type="match status" value="2"/>
</dbReference>
<dbReference type="Pfam" id="PF17862">
    <property type="entry name" value="AAA_lid_3"/>
    <property type="match status" value="1"/>
</dbReference>
<proteinExistence type="inferred from homology"/>
<name>A0ABP0FMU5_CLALP</name>
<keyword evidence="4" id="KW-0378">Hydrolase</keyword>
<feature type="domain" description="ATPase AAA-type core" evidence="5">
    <location>
        <begin position="6"/>
        <end position="89"/>
    </location>
</feature>
<keyword evidence="4" id="KW-0479">Metal-binding</keyword>
<keyword evidence="8" id="KW-1185">Reference proteome</keyword>
<comment type="function">
    <text evidence="4">Required for vesicle-mediated transport. Catalyzes the fusion of transport vesicles within the Golgi cisternae. Is also required for transport from the endoplasmic reticulum to the Golgi stack. Seems to function as a fusion protein required for the delivery of cargo proteins to all compartments of the Golgi stack independent of vesicle origin.</text>
</comment>
<dbReference type="EMBL" id="CAWYQH010000079">
    <property type="protein sequence ID" value="CAK8680969.1"/>
    <property type="molecule type" value="Genomic_DNA"/>
</dbReference>
<dbReference type="InterPro" id="IPR003959">
    <property type="entry name" value="ATPase_AAA_core"/>
</dbReference>
<comment type="cofactor">
    <cofactor evidence="4">
        <name>Mg(2+)</name>
        <dbReference type="ChEBI" id="CHEBI:18420"/>
    </cofactor>
    <text evidence="4">Binds 1 Mg(2+) ion per subunit.</text>
</comment>
<dbReference type="Gene3D" id="1.10.8.60">
    <property type="match status" value="1"/>
</dbReference>